<sequence>MTAAGDKRKRSIPTETDRGRRGRNRSRREE</sequence>
<name>A0A0A8YVT7_ARUDO</name>
<protein>
    <submittedName>
        <fullName evidence="2">Uncharacterized protein</fullName>
    </submittedName>
</protein>
<evidence type="ECO:0000313" key="2">
    <source>
        <dbReference type="EMBL" id="JAD31249.1"/>
    </source>
</evidence>
<feature type="region of interest" description="Disordered" evidence="1">
    <location>
        <begin position="1"/>
        <end position="30"/>
    </location>
</feature>
<reference evidence="2" key="2">
    <citation type="journal article" date="2015" name="Data Brief">
        <title>Shoot transcriptome of the giant reed, Arundo donax.</title>
        <authorList>
            <person name="Barrero R.A."/>
            <person name="Guerrero F.D."/>
            <person name="Moolhuijzen P."/>
            <person name="Goolsby J.A."/>
            <person name="Tidwell J."/>
            <person name="Bellgard S.E."/>
            <person name="Bellgard M.I."/>
        </authorList>
    </citation>
    <scope>NUCLEOTIDE SEQUENCE</scope>
    <source>
        <tissue evidence="2">Shoot tissue taken approximately 20 cm above the soil surface</tissue>
    </source>
</reference>
<reference evidence="2" key="1">
    <citation type="submission" date="2014-09" db="EMBL/GenBank/DDBJ databases">
        <authorList>
            <person name="Magalhaes I.L.F."/>
            <person name="Oliveira U."/>
            <person name="Santos F.R."/>
            <person name="Vidigal T.H.D.A."/>
            <person name="Brescovit A.D."/>
            <person name="Santos A.J."/>
        </authorList>
    </citation>
    <scope>NUCLEOTIDE SEQUENCE</scope>
    <source>
        <tissue evidence="2">Shoot tissue taken approximately 20 cm above the soil surface</tissue>
    </source>
</reference>
<accession>A0A0A8YVT7</accession>
<evidence type="ECO:0000256" key="1">
    <source>
        <dbReference type="SAM" id="MobiDB-lite"/>
    </source>
</evidence>
<dbReference type="EMBL" id="GBRH01266646">
    <property type="protein sequence ID" value="JAD31249.1"/>
    <property type="molecule type" value="Transcribed_RNA"/>
</dbReference>
<feature type="compositionally biased region" description="Basic residues" evidence="1">
    <location>
        <begin position="20"/>
        <end position="30"/>
    </location>
</feature>
<dbReference type="AlphaFoldDB" id="A0A0A8YVT7"/>
<proteinExistence type="predicted"/>
<organism evidence="2">
    <name type="scientific">Arundo donax</name>
    <name type="common">Giant reed</name>
    <name type="synonym">Donax arundinaceus</name>
    <dbReference type="NCBI Taxonomy" id="35708"/>
    <lineage>
        <taxon>Eukaryota</taxon>
        <taxon>Viridiplantae</taxon>
        <taxon>Streptophyta</taxon>
        <taxon>Embryophyta</taxon>
        <taxon>Tracheophyta</taxon>
        <taxon>Spermatophyta</taxon>
        <taxon>Magnoliopsida</taxon>
        <taxon>Liliopsida</taxon>
        <taxon>Poales</taxon>
        <taxon>Poaceae</taxon>
        <taxon>PACMAD clade</taxon>
        <taxon>Arundinoideae</taxon>
        <taxon>Arundineae</taxon>
        <taxon>Arundo</taxon>
    </lineage>
</organism>